<dbReference type="PANTHER" id="PTHR23334:SF49">
    <property type="entry name" value="BASIC LEUCINE ZIPPER 23"/>
    <property type="match status" value="1"/>
</dbReference>
<dbReference type="PANTHER" id="PTHR23334">
    <property type="entry name" value="CCAAT/ENHANCER BINDING PROTEIN"/>
    <property type="match status" value="1"/>
</dbReference>
<dbReference type="GO" id="GO:0005634">
    <property type="term" value="C:nucleus"/>
    <property type="evidence" value="ECO:0007669"/>
    <property type="project" value="UniProtKB-SubCell"/>
</dbReference>
<name>A0AAD9ZX28_9ROSI</name>
<sequence>MLAPTHILATHLDPIPRIHTCFHVHTKIVAPSSEGKVSTDDTAESSEKKSKKRPTGNREAVRKYREKKKARTASLEDEVVRLRAVNQQLLKRLQGLNVCLWTFGEGLKERLDLFLIKNR</sequence>
<evidence type="ECO:0000259" key="3">
    <source>
        <dbReference type="PROSITE" id="PS50217"/>
    </source>
</evidence>
<dbReference type="GO" id="GO:0000978">
    <property type="term" value="F:RNA polymerase II cis-regulatory region sequence-specific DNA binding"/>
    <property type="evidence" value="ECO:0007669"/>
    <property type="project" value="TreeGrafter"/>
</dbReference>
<dbReference type="InterPro" id="IPR046347">
    <property type="entry name" value="bZIP_sf"/>
</dbReference>
<reference evidence="4" key="1">
    <citation type="journal article" date="2023" name="Plant J.">
        <title>Genome sequences and population genomics provide insights into the demographic history, inbreeding, and mutation load of two 'living fossil' tree species of Dipteronia.</title>
        <authorList>
            <person name="Feng Y."/>
            <person name="Comes H.P."/>
            <person name="Chen J."/>
            <person name="Zhu S."/>
            <person name="Lu R."/>
            <person name="Zhang X."/>
            <person name="Li P."/>
            <person name="Qiu J."/>
            <person name="Olsen K.M."/>
            <person name="Qiu Y."/>
        </authorList>
    </citation>
    <scope>NUCLEOTIDE SEQUENCE</scope>
    <source>
        <strain evidence="4">NBL</strain>
    </source>
</reference>
<proteinExistence type="predicted"/>
<keyword evidence="5" id="KW-1185">Reference proteome</keyword>
<dbReference type="Gene3D" id="1.20.5.170">
    <property type="match status" value="1"/>
</dbReference>
<dbReference type="SMART" id="SM00338">
    <property type="entry name" value="BRLZ"/>
    <property type="match status" value="1"/>
</dbReference>
<feature type="domain" description="BZIP" evidence="3">
    <location>
        <begin position="47"/>
        <end position="97"/>
    </location>
</feature>
<dbReference type="CDD" id="cd14686">
    <property type="entry name" value="bZIP"/>
    <property type="match status" value="1"/>
</dbReference>
<evidence type="ECO:0000256" key="2">
    <source>
        <dbReference type="SAM" id="MobiDB-lite"/>
    </source>
</evidence>
<dbReference type="Pfam" id="PF07716">
    <property type="entry name" value="bZIP_2"/>
    <property type="match status" value="1"/>
</dbReference>
<feature type="region of interest" description="Disordered" evidence="2">
    <location>
        <begin position="32"/>
        <end position="68"/>
    </location>
</feature>
<gene>
    <name evidence="4" type="ORF">Dsin_025303</name>
</gene>
<evidence type="ECO:0000313" key="4">
    <source>
        <dbReference type="EMBL" id="KAK3193993.1"/>
    </source>
</evidence>
<evidence type="ECO:0000313" key="5">
    <source>
        <dbReference type="Proteomes" id="UP001281410"/>
    </source>
</evidence>
<dbReference type="SUPFAM" id="SSF57959">
    <property type="entry name" value="Leucine zipper domain"/>
    <property type="match status" value="1"/>
</dbReference>
<comment type="caution">
    <text evidence="4">The sequence shown here is derived from an EMBL/GenBank/DDBJ whole genome shotgun (WGS) entry which is preliminary data.</text>
</comment>
<dbReference type="PROSITE" id="PS50217">
    <property type="entry name" value="BZIP"/>
    <property type="match status" value="1"/>
</dbReference>
<comment type="subcellular location">
    <subcellularLocation>
        <location evidence="1">Nucleus</location>
    </subcellularLocation>
</comment>
<dbReference type="InterPro" id="IPR031106">
    <property type="entry name" value="C/EBP"/>
</dbReference>
<dbReference type="GO" id="GO:0000981">
    <property type="term" value="F:DNA-binding transcription factor activity, RNA polymerase II-specific"/>
    <property type="evidence" value="ECO:0007669"/>
    <property type="project" value="TreeGrafter"/>
</dbReference>
<dbReference type="Proteomes" id="UP001281410">
    <property type="component" value="Unassembled WGS sequence"/>
</dbReference>
<dbReference type="EMBL" id="JANJYJ010000008">
    <property type="protein sequence ID" value="KAK3193993.1"/>
    <property type="molecule type" value="Genomic_DNA"/>
</dbReference>
<dbReference type="InterPro" id="IPR004827">
    <property type="entry name" value="bZIP"/>
</dbReference>
<organism evidence="4 5">
    <name type="scientific">Dipteronia sinensis</name>
    <dbReference type="NCBI Taxonomy" id="43782"/>
    <lineage>
        <taxon>Eukaryota</taxon>
        <taxon>Viridiplantae</taxon>
        <taxon>Streptophyta</taxon>
        <taxon>Embryophyta</taxon>
        <taxon>Tracheophyta</taxon>
        <taxon>Spermatophyta</taxon>
        <taxon>Magnoliopsida</taxon>
        <taxon>eudicotyledons</taxon>
        <taxon>Gunneridae</taxon>
        <taxon>Pentapetalae</taxon>
        <taxon>rosids</taxon>
        <taxon>malvids</taxon>
        <taxon>Sapindales</taxon>
        <taxon>Sapindaceae</taxon>
        <taxon>Hippocastanoideae</taxon>
        <taxon>Acereae</taxon>
        <taxon>Dipteronia</taxon>
    </lineage>
</organism>
<dbReference type="AlphaFoldDB" id="A0AAD9ZX28"/>
<evidence type="ECO:0000256" key="1">
    <source>
        <dbReference type="ARBA" id="ARBA00004123"/>
    </source>
</evidence>
<protein>
    <recommendedName>
        <fullName evidence="3">BZIP domain-containing protein</fullName>
    </recommendedName>
</protein>
<accession>A0AAD9ZX28</accession>
<dbReference type="GO" id="GO:0006351">
    <property type="term" value="P:DNA-templated transcription"/>
    <property type="evidence" value="ECO:0007669"/>
    <property type="project" value="InterPro"/>
</dbReference>